<reference evidence="2 3" key="1">
    <citation type="submission" date="2020-08" db="EMBL/GenBank/DDBJ databases">
        <title>Functional genomics of gut bacteria from endangered species of beetles.</title>
        <authorList>
            <person name="Carlos-Shanley C."/>
        </authorList>
    </citation>
    <scope>NUCLEOTIDE SEQUENCE [LARGE SCALE GENOMIC DNA]</scope>
    <source>
        <strain evidence="2 3">S00239</strain>
    </source>
</reference>
<dbReference type="EMBL" id="JACHLP010000003">
    <property type="protein sequence ID" value="MBB4843163.1"/>
    <property type="molecule type" value="Genomic_DNA"/>
</dbReference>
<organism evidence="2 3">
    <name type="scientific">Roseateles oligotrophus</name>
    <dbReference type="NCBI Taxonomy" id="1769250"/>
    <lineage>
        <taxon>Bacteria</taxon>
        <taxon>Pseudomonadati</taxon>
        <taxon>Pseudomonadota</taxon>
        <taxon>Betaproteobacteria</taxon>
        <taxon>Burkholderiales</taxon>
        <taxon>Sphaerotilaceae</taxon>
        <taxon>Roseateles</taxon>
    </lineage>
</organism>
<name>A0A840L8S7_9BURK</name>
<dbReference type="AlphaFoldDB" id="A0A840L8S7"/>
<keyword evidence="3" id="KW-1185">Reference proteome</keyword>
<dbReference type="RefSeq" id="WP_184298186.1">
    <property type="nucleotide sequence ID" value="NZ_JACHLP010000003.1"/>
</dbReference>
<feature type="coiled-coil region" evidence="1">
    <location>
        <begin position="573"/>
        <end position="604"/>
    </location>
</feature>
<proteinExistence type="predicted"/>
<gene>
    <name evidence="2" type="ORF">HNP55_001682</name>
</gene>
<sequence length="686" mass="77847">MSFRHHAGSQGGECLRIASRAALLQLWLDSGRLQLPGYRAIGRHKGYRGDEYVKQACGDPIDEPIQSAIWIDTHNALITLPDGRRVRFQLRAETYVDASVDAIVTFLIDDPEIAAWDRDKLLSMAQLDADWVCMEKHWDQESVQAKADALALQEAVLYCDTEPEAEDQAEEVHSEAGESHYSDQVWLAMLTEAERQETLLHRILKNLLAEVPQVRVGPHAVLATYHPKSGPAVSHWVSLPASVLTLSDVRLEQHLGNLVPDVICQASEAAGLFDQSELIVEIAVTHRVDEIKRGKIRARGTPCIELDATRLAGPRRLTIDALRNLVQTSPEAFTWIYNPKFDERVALERSRLEREHVRQEQIKAQKAIAALAREREARARVERQQQFRRELGAKSLEKLTRDYFRELIRIRNVITDPEWRDETHEAYLSAFAGKGQSSLAEMTLQKLLVLLYTMRNAMGPAPRRQGEDLRGTDAYRAMESAAAAAELSLRCYLPMLFTCLRISGARTPDLELRGRVSDEARRVLSLVESGSTTYACPPKYDEALRLLFPEFGEAFSNEARGTLAYATRRTRELHEEQLARNQAEALAEKQRRDADKEKLRLEREVALQPALGKNWTFGGGKAFEQWSRYGEVRRRVSHDDVRLIRDAYEARERNQSVPDFIRSQQYSSIEKVEAALAVLRSVFLLA</sequence>
<evidence type="ECO:0000313" key="2">
    <source>
        <dbReference type="EMBL" id="MBB4843163.1"/>
    </source>
</evidence>
<protein>
    <submittedName>
        <fullName evidence="2">Uncharacterized protein</fullName>
    </submittedName>
</protein>
<accession>A0A840L8S7</accession>
<keyword evidence="1" id="KW-0175">Coiled coil</keyword>
<comment type="caution">
    <text evidence="2">The sequence shown here is derived from an EMBL/GenBank/DDBJ whole genome shotgun (WGS) entry which is preliminary data.</text>
</comment>
<evidence type="ECO:0000256" key="1">
    <source>
        <dbReference type="SAM" id="Coils"/>
    </source>
</evidence>
<dbReference type="Proteomes" id="UP000562027">
    <property type="component" value="Unassembled WGS sequence"/>
</dbReference>
<evidence type="ECO:0000313" key="3">
    <source>
        <dbReference type="Proteomes" id="UP000562027"/>
    </source>
</evidence>